<dbReference type="InterPro" id="IPR032816">
    <property type="entry name" value="VTT_dom"/>
</dbReference>
<evidence type="ECO:0000256" key="5">
    <source>
        <dbReference type="ARBA" id="ARBA00022989"/>
    </source>
</evidence>
<keyword evidence="5 7" id="KW-1133">Transmembrane helix</keyword>
<sequence length="217" mass="23946">MITALLASILNMHHLLPMLISQYGAWVYLGLFAVIFIETGLVVFPFLPGDSLLFLSGSLAAMATHPLNHLVLIGLLSIAAIVGDSLNFKIGQRFGHRLSSPKWQRWIKPQHLAAAQHFFEKHGNSAIFLGRFMPIIRTLIPFTAGISKMPYHKFILYNVMGGVAWVSIAILSGYFFGNIPVVQAHFELIMIAIVVVSILPAVIMTLVKNRKGTDLNA</sequence>
<keyword evidence="3 7" id="KW-1003">Cell membrane</keyword>
<reference evidence="9 10" key="1">
    <citation type="journal article" date="2015" name="Genome Announc.">
        <title>Expanding the biotechnology potential of lactobacilli through comparative genomics of 213 strains and associated genera.</title>
        <authorList>
            <person name="Sun Z."/>
            <person name="Harris H.M."/>
            <person name="McCann A."/>
            <person name="Guo C."/>
            <person name="Argimon S."/>
            <person name="Zhang W."/>
            <person name="Yang X."/>
            <person name="Jeffery I.B."/>
            <person name="Cooney J.C."/>
            <person name="Kagawa T.F."/>
            <person name="Liu W."/>
            <person name="Song Y."/>
            <person name="Salvetti E."/>
            <person name="Wrobel A."/>
            <person name="Rasinkangas P."/>
            <person name="Parkhill J."/>
            <person name="Rea M.C."/>
            <person name="O'Sullivan O."/>
            <person name="Ritari J."/>
            <person name="Douillard F.P."/>
            <person name="Paul Ross R."/>
            <person name="Yang R."/>
            <person name="Briner A.E."/>
            <person name="Felis G.E."/>
            <person name="de Vos W.M."/>
            <person name="Barrangou R."/>
            <person name="Klaenhammer T.R."/>
            <person name="Caufield P.W."/>
            <person name="Cui Y."/>
            <person name="Zhang H."/>
            <person name="O'Toole P.W."/>
        </authorList>
    </citation>
    <scope>NUCLEOTIDE SEQUENCE [LARGE SCALE GENOMIC DNA]</scope>
    <source>
        <strain evidence="9 10">DSM 20515</strain>
    </source>
</reference>
<comment type="subcellular location">
    <subcellularLocation>
        <location evidence="1 7">Cell membrane</location>
        <topology evidence="1 7">Multi-pass membrane protein</topology>
    </subcellularLocation>
</comment>
<keyword evidence="4 7" id="KW-0812">Transmembrane</keyword>
<dbReference type="PATRIC" id="fig|1423733.4.peg.2533"/>
<evidence type="ECO:0000259" key="8">
    <source>
        <dbReference type="Pfam" id="PF09335"/>
    </source>
</evidence>
<dbReference type="GO" id="GO:0005886">
    <property type="term" value="C:plasma membrane"/>
    <property type="evidence" value="ECO:0007669"/>
    <property type="project" value="UniProtKB-SubCell"/>
</dbReference>
<dbReference type="RefSeq" id="WP_082620292.1">
    <property type="nucleotide sequence ID" value="NZ_AYYR01000054.1"/>
</dbReference>
<evidence type="ECO:0000256" key="4">
    <source>
        <dbReference type="ARBA" id="ARBA00022692"/>
    </source>
</evidence>
<keyword evidence="6 7" id="KW-0472">Membrane</keyword>
<dbReference type="EMBL" id="AYYR01000054">
    <property type="protein sequence ID" value="KRM75234.1"/>
    <property type="molecule type" value="Genomic_DNA"/>
</dbReference>
<organism evidence="9 10">
    <name type="scientific">Secundilactobacillus collinoides DSM 20515 = JCM 1123</name>
    <dbReference type="NCBI Taxonomy" id="1423733"/>
    <lineage>
        <taxon>Bacteria</taxon>
        <taxon>Bacillati</taxon>
        <taxon>Bacillota</taxon>
        <taxon>Bacilli</taxon>
        <taxon>Lactobacillales</taxon>
        <taxon>Lactobacillaceae</taxon>
        <taxon>Secundilactobacillus</taxon>
    </lineage>
</organism>
<feature type="transmembrane region" description="Helical" evidence="7">
    <location>
        <begin position="154"/>
        <end position="176"/>
    </location>
</feature>
<dbReference type="Pfam" id="PF09335">
    <property type="entry name" value="VTT_dom"/>
    <property type="match status" value="1"/>
</dbReference>
<dbReference type="PANTHER" id="PTHR30353:SF0">
    <property type="entry name" value="TRANSMEMBRANE PROTEIN"/>
    <property type="match status" value="1"/>
</dbReference>
<evidence type="ECO:0000256" key="2">
    <source>
        <dbReference type="ARBA" id="ARBA00010792"/>
    </source>
</evidence>
<evidence type="ECO:0000256" key="6">
    <source>
        <dbReference type="ARBA" id="ARBA00023136"/>
    </source>
</evidence>
<dbReference type="Proteomes" id="UP000051845">
    <property type="component" value="Unassembled WGS sequence"/>
</dbReference>
<evidence type="ECO:0000256" key="7">
    <source>
        <dbReference type="RuleBase" id="RU367016"/>
    </source>
</evidence>
<dbReference type="InterPro" id="IPR032818">
    <property type="entry name" value="DedA-like"/>
</dbReference>
<accession>A0A0R2B9L0</accession>
<dbReference type="PANTHER" id="PTHR30353">
    <property type="entry name" value="INNER MEMBRANE PROTEIN DEDA-RELATED"/>
    <property type="match status" value="1"/>
</dbReference>
<comment type="caution">
    <text evidence="9">The sequence shown here is derived from an EMBL/GenBank/DDBJ whole genome shotgun (WGS) entry which is preliminary data.</text>
</comment>
<protein>
    <submittedName>
        <fullName evidence="9">DedA protein (DSG-1 protein)</fullName>
    </submittedName>
</protein>
<feature type="domain" description="VTT" evidence="8">
    <location>
        <begin position="47"/>
        <end position="174"/>
    </location>
</feature>
<proteinExistence type="inferred from homology"/>
<name>A0A0R2B9L0_SECCO</name>
<gene>
    <name evidence="9" type="ORF">FC82_GL002419</name>
</gene>
<dbReference type="AlphaFoldDB" id="A0A0R2B9L0"/>
<evidence type="ECO:0000256" key="1">
    <source>
        <dbReference type="ARBA" id="ARBA00004651"/>
    </source>
</evidence>
<feature type="transmembrane region" description="Helical" evidence="7">
    <location>
        <begin position="188"/>
        <end position="207"/>
    </location>
</feature>
<feature type="transmembrane region" description="Helical" evidence="7">
    <location>
        <begin position="25"/>
        <end position="47"/>
    </location>
</feature>
<evidence type="ECO:0000313" key="9">
    <source>
        <dbReference type="EMBL" id="KRM75234.1"/>
    </source>
</evidence>
<evidence type="ECO:0000256" key="3">
    <source>
        <dbReference type="ARBA" id="ARBA00022475"/>
    </source>
</evidence>
<dbReference type="STRING" id="33960.TY91_14915"/>
<comment type="similarity">
    <text evidence="2 7">Belongs to the DedA family.</text>
</comment>
<feature type="transmembrane region" description="Helical" evidence="7">
    <location>
        <begin position="67"/>
        <end position="88"/>
    </location>
</feature>
<evidence type="ECO:0000313" key="10">
    <source>
        <dbReference type="Proteomes" id="UP000051845"/>
    </source>
</evidence>